<evidence type="ECO:0000313" key="3">
    <source>
        <dbReference type="Proteomes" id="UP000319619"/>
    </source>
</evidence>
<dbReference type="EMBL" id="NJBN01000009">
    <property type="protein sequence ID" value="TKJ38518.1"/>
    <property type="molecule type" value="Genomic_DNA"/>
</dbReference>
<evidence type="ECO:0000313" key="2">
    <source>
        <dbReference type="EMBL" id="TKJ38518.1"/>
    </source>
</evidence>
<dbReference type="InterPro" id="IPR026444">
    <property type="entry name" value="Secre_tail"/>
</dbReference>
<feature type="chain" id="PRO_5021796245" description="Secretion system C-terminal sorting domain-containing protein" evidence="1">
    <location>
        <begin position="23"/>
        <end position="661"/>
    </location>
</feature>
<dbReference type="NCBIfam" id="TIGR04183">
    <property type="entry name" value="Por_Secre_tail"/>
    <property type="match status" value="1"/>
</dbReference>
<dbReference type="Proteomes" id="UP000319619">
    <property type="component" value="Unassembled WGS sequence"/>
</dbReference>
<dbReference type="AlphaFoldDB" id="A0A532UU99"/>
<evidence type="ECO:0008006" key="4">
    <source>
        <dbReference type="Google" id="ProtNLM"/>
    </source>
</evidence>
<dbReference type="InterPro" id="IPR012334">
    <property type="entry name" value="Pectin_lyas_fold"/>
</dbReference>
<name>A0A532UU99_UNCL8</name>
<comment type="caution">
    <text evidence="2">The sequence shown here is derived from an EMBL/GenBank/DDBJ whole genome shotgun (WGS) entry which is preliminary data.</text>
</comment>
<accession>A0A532UU99</accession>
<dbReference type="InterPro" id="IPR011050">
    <property type="entry name" value="Pectin_lyase_fold/virulence"/>
</dbReference>
<keyword evidence="1" id="KW-0732">Signal</keyword>
<reference evidence="2 3" key="1">
    <citation type="submission" date="2017-06" db="EMBL/GenBank/DDBJ databases">
        <title>Novel microbial phyla capable of carbon fixation and sulfur reduction in deep-sea sediments.</title>
        <authorList>
            <person name="Huang J."/>
            <person name="Baker B."/>
            <person name="Wang Y."/>
        </authorList>
    </citation>
    <scope>NUCLEOTIDE SEQUENCE [LARGE SCALE GENOMIC DNA]</scope>
    <source>
        <strain evidence="2">B3_LCP</strain>
    </source>
</reference>
<dbReference type="Gene3D" id="2.160.20.10">
    <property type="entry name" value="Single-stranded right-handed beta-helix, Pectin lyase-like"/>
    <property type="match status" value="1"/>
</dbReference>
<dbReference type="SUPFAM" id="SSF51126">
    <property type="entry name" value="Pectin lyase-like"/>
    <property type="match status" value="1"/>
</dbReference>
<sequence>MMKRSIFLTLVFTFLSASILGADTIIYGGAHSGTWTETGSRYLVQGDIWIESNATLTIEPGVTVIFQTTDNLEFTVYGTLIAEGSFSNPILFGADEDEGWRGIRFEDASSSSSLKFCRLTNGIVDGAYEEGYGGAIYCENSSPSIDNCLISDCQANWGGAIYTWDDSAPEITRTIIARNSADYGGGIRCNSCDANETDILENFVIINEAAVSGGGIYQYDSATQIIGNIISGNLANDYPNTKGGGIYFNIGDTESLISKNIISKNEVISSLATYGAGIYGKGDDEAVEISYNLIYDNDASDSALNNGYGGGIYLHNCDPTLISNSIVYNTANFTHGGGIESYYGAHPEMINSILWGNSPTQITLSGNPQGTMDATYCDIQGGWTGTGNINSDPEFLDVSEGEFRFEYDSPCQDSGDPTSTYEPDNTRIDMGAYYYDQTLDIRLTVSPDHPPMIFSTDVQNSRDINFRVYNKSQSTHSVTVSAKYRLPDGRTTTVGQPTTFSLAGGSMNTIERTFTMASGSSWGIYSFIAEAEITAGTAIDSFLFAIVTPDPDDSRVLSMDESQYFLSNQSPTVSYVFALHQNTPNPFNPLTVLSYQLQNASLVNLTVYDISGREVAELVSGWRDVGVHEVTFDGSALPSGLYVYHLKAGDFTASGKMVLVK</sequence>
<proteinExistence type="predicted"/>
<dbReference type="Gene3D" id="2.60.40.4070">
    <property type="match status" value="1"/>
</dbReference>
<protein>
    <recommendedName>
        <fullName evidence="4">Secretion system C-terminal sorting domain-containing protein</fullName>
    </recommendedName>
</protein>
<gene>
    <name evidence="2" type="ORF">CEE37_12180</name>
</gene>
<organism evidence="2 3">
    <name type="scientific">candidate division LCP-89 bacterium B3_LCP</name>
    <dbReference type="NCBI Taxonomy" id="2012998"/>
    <lineage>
        <taxon>Bacteria</taxon>
        <taxon>Pseudomonadati</taxon>
        <taxon>Bacteria division LCP-89</taxon>
    </lineage>
</organism>
<evidence type="ECO:0000256" key="1">
    <source>
        <dbReference type="SAM" id="SignalP"/>
    </source>
</evidence>
<feature type="signal peptide" evidence="1">
    <location>
        <begin position="1"/>
        <end position="22"/>
    </location>
</feature>